<protein>
    <recommendedName>
        <fullName evidence="8">Protein kinase domain-containing protein</fullName>
    </recommendedName>
</protein>
<keyword evidence="5" id="KW-0418">Kinase</keyword>
<keyword evidence="4" id="KW-0547">Nucleotide-binding</keyword>
<comment type="similarity">
    <text evidence="1">Belongs to the protein kinase superfamily. CAMK Ser/Thr protein kinase family. CaMK subfamily.</text>
</comment>
<evidence type="ECO:0000256" key="4">
    <source>
        <dbReference type="ARBA" id="ARBA00022741"/>
    </source>
</evidence>
<evidence type="ECO:0000256" key="6">
    <source>
        <dbReference type="ARBA" id="ARBA00022840"/>
    </source>
</evidence>
<dbReference type="Gene3D" id="1.10.510.10">
    <property type="entry name" value="Transferase(Phosphotransferase) domain 1"/>
    <property type="match status" value="1"/>
</dbReference>
<dbReference type="EMBL" id="JAFEMO010000011">
    <property type="protein sequence ID" value="KAH7557135.1"/>
    <property type="molecule type" value="Genomic_DNA"/>
</dbReference>
<gene>
    <name evidence="9" type="ORF">JRO89_XS11G0055500</name>
</gene>
<evidence type="ECO:0000256" key="2">
    <source>
        <dbReference type="ARBA" id="ARBA00022527"/>
    </source>
</evidence>
<dbReference type="InterPro" id="IPR050205">
    <property type="entry name" value="CDPK_Ser/Thr_kinases"/>
</dbReference>
<dbReference type="PROSITE" id="PS50011">
    <property type="entry name" value="PROTEIN_KINASE_DOM"/>
    <property type="match status" value="1"/>
</dbReference>
<organism evidence="9 10">
    <name type="scientific">Xanthoceras sorbifolium</name>
    <dbReference type="NCBI Taxonomy" id="99658"/>
    <lineage>
        <taxon>Eukaryota</taxon>
        <taxon>Viridiplantae</taxon>
        <taxon>Streptophyta</taxon>
        <taxon>Embryophyta</taxon>
        <taxon>Tracheophyta</taxon>
        <taxon>Spermatophyta</taxon>
        <taxon>Magnoliopsida</taxon>
        <taxon>eudicotyledons</taxon>
        <taxon>Gunneridae</taxon>
        <taxon>Pentapetalae</taxon>
        <taxon>rosids</taxon>
        <taxon>malvids</taxon>
        <taxon>Sapindales</taxon>
        <taxon>Sapindaceae</taxon>
        <taxon>Xanthoceroideae</taxon>
        <taxon>Xanthoceras</taxon>
    </lineage>
</organism>
<proteinExistence type="inferred from homology"/>
<evidence type="ECO:0000256" key="7">
    <source>
        <dbReference type="SAM" id="Phobius"/>
    </source>
</evidence>
<evidence type="ECO:0000259" key="8">
    <source>
        <dbReference type="PROSITE" id="PS50011"/>
    </source>
</evidence>
<keyword evidence="10" id="KW-1185">Reference proteome</keyword>
<dbReference type="Proteomes" id="UP000827721">
    <property type="component" value="Unassembled WGS sequence"/>
</dbReference>
<name>A0ABQ8HEV5_9ROSI</name>
<keyword evidence="7" id="KW-1133">Transmembrane helix</keyword>
<feature type="domain" description="Protein kinase" evidence="8">
    <location>
        <begin position="1"/>
        <end position="97"/>
    </location>
</feature>
<feature type="transmembrane region" description="Helical" evidence="7">
    <location>
        <begin position="26"/>
        <end position="47"/>
    </location>
</feature>
<dbReference type="InterPro" id="IPR000719">
    <property type="entry name" value="Prot_kinase_dom"/>
</dbReference>
<dbReference type="PANTHER" id="PTHR24349">
    <property type="entry name" value="SERINE/THREONINE-PROTEIN KINASE"/>
    <property type="match status" value="1"/>
</dbReference>
<dbReference type="Pfam" id="PF00069">
    <property type="entry name" value="Pkinase"/>
    <property type="match status" value="1"/>
</dbReference>
<evidence type="ECO:0000313" key="10">
    <source>
        <dbReference type="Proteomes" id="UP000827721"/>
    </source>
</evidence>
<keyword evidence="7" id="KW-0812">Transmembrane</keyword>
<reference evidence="9 10" key="1">
    <citation type="submission" date="2021-02" db="EMBL/GenBank/DDBJ databases">
        <title>Plant Genome Project.</title>
        <authorList>
            <person name="Zhang R.-G."/>
        </authorList>
    </citation>
    <scope>NUCLEOTIDE SEQUENCE [LARGE SCALE GENOMIC DNA]</scope>
    <source>
        <tissue evidence="9">Leaves</tissue>
    </source>
</reference>
<keyword evidence="6" id="KW-0067">ATP-binding</keyword>
<evidence type="ECO:0000313" key="9">
    <source>
        <dbReference type="EMBL" id="KAH7557135.1"/>
    </source>
</evidence>
<evidence type="ECO:0000256" key="3">
    <source>
        <dbReference type="ARBA" id="ARBA00022679"/>
    </source>
</evidence>
<keyword evidence="3" id="KW-0808">Transferase</keyword>
<dbReference type="InterPro" id="IPR011009">
    <property type="entry name" value="Kinase-like_dom_sf"/>
</dbReference>
<dbReference type="SUPFAM" id="SSF56112">
    <property type="entry name" value="Protein kinase-like (PK-like)"/>
    <property type="match status" value="1"/>
</dbReference>
<accession>A0ABQ8HEV5</accession>
<keyword evidence="2" id="KW-0723">Serine/threonine-protein kinase</keyword>
<sequence>MSYYVALEVVMGKEYNKKEDVWSAGVVLYMMLAGIPPFYCGIAIEIFEAVLRANLRFPTRVFCLLNKLHLGDKVIDKLPSRHTSAHSSLVFARTSAD</sequence>
<comment type="caution">
    <text evidence="9">The sequence shown here is derived from an EMBL/GenBank/DDBJ whole genome shotgun (WGS) entry which is preliminary data.</text>
</comment>
<evidence type="ECO:0000256" key="1">
    <source>
        <dbReference type="ARBA" id="ARBA00005354"/>
    </source>
</evidence>
<evidence type="ECO:0000256" key="5">
    <source>
        <dbReference type="ARBA" id="ARBA00022777"/>
    </source>
</evidence>
<keyword evidence="7" id="KW-0472">Membrane</keyword>